<dbReference type="Proteomes" id="UP001152523">
    <property type="component" value="Unassembled WGS sequence"/>
</dbReference>
<evidence type="ECO:0000313" key="2">
    <source>
        <dbReference type="EMBL" id="CAH9129793.1"/>
    </source>
</evidence>
<dbReference type="EMBL" id="CAMAPF010000956">
    <property type="protein sequence ID" value="CAH9129793.1"/>
    <property type="molecule type" value="Genomic_DNA"/>
</dbReference>
<accession>A0AAV0F2R4</accession>
<dbReference type="AlphaFoldDB" id="A0AAV0F2R4"/>
<keyword evidence="3" id="KW-1185">Reference proteome</keyword>
<comment type="caution">
    <text evidence="2">The sequence shown here is derived from an EMBL/GenBank/DDBJ whole genome shotgun (WGS) entry which is preliminary data.</text>
</comment>
<reference evidence="2" key="1">
    <citation type="submission" date="2022-07" db="EMBL/GenBank/DDBJ databases">
        <authorList>
            <person name="Macas J."/>
            <person name="Novak P."/>
            <person name="Neumann P."/>
        </authorList>
    </citation>
    <scope>NUCLEOTIDE SEQUENCE</scope>
</reference>
<evidence type="ECO:0000256" key="1">
    <source>
        <dbReference type="SAM" id="MobiDB-lite"/>
    </source>
</evidence>
<evidence type="ECO:0000313" key="3">
    <source>
        <dbReference type="Proteomes" id="UP001152523"/>
    </source>
</evidence>
<name>A0AAV0F2R4_9ASTE</name>
<organism evidence="2 3">
    <name type="scientific">Cuscuta epithymum</name>
    <dbReference type="NCBI Taxonomy" id="186058"/>
    <lineage>
        <taxon>Eukaryota</taxon>
        <taxon>Viridiplantae</taxon>
        <taxon>Streptophyta</taxon>
        <taxon>Embryophyta</taxon>
        <taxon>Tracheophyta</taxon>
        <taxon>Spermatophyta</taxon>
        <taxon>Magnoliopsida</taxon>
        <taxon>eudicotyledons</taxon>
        <taxon>Gunneridae</taxon>
        <taxon>Pentapetalae</taxon>
        <taxon>asterids</taxon>
        <taxon>lamiids</taxon>
        <taxon>Solanales</taxon>
        <taxon>Convolvulaceae</taxon>
        <taxon>Cuscuteae</taxon>
        <taxon>Cuscuta</taxon>
        <taxon>Cuscuta subgen. Cuscuta</taxon>
    </lineage>
</organism>
<feature type="region of interest" description="Disordered" evidence="1">
    <location>
        <begin position="84"/>
        <end position="115"/>
    </location>
</feature>
<gene>
    <name evidence="2" type="ORF">CEPIT_LOCUS30130</name>
</gene>
<sequence>MFMPLDDEEVVTGSWTIVQMTMSIMEIYIADSIGDASITPSTSNDVVSRHGVNAADSSNDVVLDMVVEEDERYLHNSASFLDGHVTDDDADENINDDGMTKSDEDDGDTVTGTAPSSHYTRLYDLPFGFDDAWRSGTCVKRFAPDVEFEVGQ</sequence>
<protein>
    <submittedName>
        <fullName evidence="2">Uncharacterized protein</fullName>
    </submittedName>
</protein>
<proteinExistence type="predicted"/>